<dbReference type="Gene3D" id="3.40.50.150">
    <property type="entry name" value="Vaccinia Virus protein VP39"/>
    <property type="match status" value="1"/>
</dbReference>
<dbReference type="PANTHER" id="PTHR44307:SF2">
    <property type="entry name" value="PHOSPHOETHANOLAMINE METHYLTRANSFERASE ISOFORM X1"/>
    <property type="match status" value="1"/>
</dbReference>
<dbReference type="InterPro" id="IPR013216">
    <property type="entry name" value="Methyltransf_11"/>
</dbReference>
<dbReference type="STRING" id="1494590.ATN84_16020"/>
<proteinExistence type="predicted"/>
<dbReference type="EMBL" id="LNTU01000034">
    <property type="protein sequence ID" value="KXF76380.1"/>
    <property type="molecule type" value="Genomic_DNA"/>
</dbReference>
<reference evidence="6 7" key="1">
    <citation type="submission" date="2015-11" db="EMBL/GenBank/DDBJ databases">
        <title>Draft genome sequence of Paramesorhizobium deserti A-3-E, a strain highly resistant to diverse beta-lactam antibiotics.</title>
        <authorList>
            <person name="Lv R."/>
            <person name="Yang X."/>
            <person name="Fang N."/>
            <person name="Guo J."/>
            <person name="Luo X."/>
            <person name="Peng F."/>
            <person name="Yang R."/>
            <person name="Cui Y."/>
            <person name="Fang C."/>
            <person name="Song Y."/>
        </authorList>
    </citation>
    <scope>NUCLEOTIDE SEQUENCE [LARGE SCALE GENOMIC DNA]</scope>
    <source>
        <strain evidence="6 7">A-3-E</strain>
    </source>
</reference>
<dbReference type="PANTHER" id="PTHR44307">
    <property type="entry name" value="PHOSPHOETHANOLAMINE METHYLTRANSFERASE"/>
    <property type="match status" value="1"/>
</dbReference>
<keyword evidence="7" id="KW-1185">Reference proteome</keyword>
<dbReference type="Proteomes" id="UP000070107">
    <property type="component" value="Unassembled WGS sequence"/>
</dbReference>
<feature type="domain" description="Methyltransferase type 11" evidence="5">
    <location>
        <begin position="29"/>
        <end position="126"/>
    </location>
</feature>
<dbReference type="AlphaFoldDB" id="A0A135HT60"/>
<evidence type="ECO:0000256" key="3">
    <source>
        <dbReference type="ARBA" id="ARBA00022679"/>
    </source>
</evidence>
<evidence type="ECO:0000313" key="7">
    <source>
        <dbReference type="Proteomes" id="UP000070107"/>
    </source>
</evidence>
<dbReference type="CDD" id="cd02440">
    <property type="entry name" value="AdoMet_MTases"/>
    <property type="match status" value="1"/>
</dbReference>
<gene>
    <name evidence="6" type="ORF">ATN84_16020</name>
</gene>
<dbReference type="Pfam" id="PF08241">
    <property type="entry name" value="Methyltransf_11"/>
    <property type="match status" value="1"/>
</dbReference>
<dbReference type="GO" id="GO:0008757">
    <property type="term" value="F:S-adenosylmethionine-dependent methyltransferase activity"/>
    <property type="evidence" value="ECO:0007669"/>
    <property type="project" value="InterPro"/>
</dbReference>
<keyword evidence="2" id="KW-0489">Methyltransferase</keyword>
<evidence type="ECO:0000256" key="2">
    <source>
        <dbReference type="ARBA" id="ARBA00022603"/>
    </source>
</evidence>
<dbReference type="OrthoDB" id="9777830at2"/>
<comment type="pathway">
    <text evidence="4">Phospholipid metabolism.</text>
</comment>
<organism evidence="6 7">
    <name type="scientific">Paramesorhizobium deserti</name>
    <dbReference type="NCBI Taxonomy" id="1494590"/>
    <lineage>
        <taxon>Bacteria</taxon>
        <taxon>Pseudomonadati</taxon>
        <taxon>Pseudomonadota</taxon>
        <taxon>Alphaproteobacteria</taxon>
        <taxon>Hyphomicrobiales</taxon>
        <taxon>Phyllobacteriaceae</taxon>
        <taxon>Paramesorhizobium</taxon>
    </lineage>
</organism>
<comment type="caution">
    <text evidence="6">The sequence shown here is derived from an EMBL/GenBank/DDBJ whole genome shotgun (WGS) entry which is preliminary data.</text>
</comment>
<comment type="pathway">
    <text evidence="1">Lipid metabolism.</text>
</comment>
<dbReference type="InterPro" id="IPR029063">
    <property type="entry name" value="SAM-dependent_MTases_sf"/>
</dbReference>
<sequence length="237" mass="26286">MFIDPISRAEDAVVKIILNNAIKPGAKMLDCGCGTGLGRAMTADITDDYLGIDISDAMVMQARRSHPLNYRQEGMFLVADMAKLDFLGDNSFDCVISLNSAFSHVGDGRAAAVEMTRVLKPGGMLLVMAYSRYSLSRLRTFWRNGLCSREGPYTVRNADKGCACRARFYTSKELERCFSALTETRTFPLNILPDNFPCGRNMHRLIALMTRETRLPGFLHGLGHALILTGVKRKAVH</sequence>
<accession>A0A135HT60</accession>
<protein>
    <recommendedName>
        <fullName evidence="5">Methyltransferase type 11 domain-containing protein</fullName>
    </recommendedName>
</protein>
<keyword evidence="3" id="KW-0808">Transferase</keyword>
<dbReference type="SUPFAM" id="SSF53335">
    <property type="entry name" value="S-adenosyl-L-methionine-dependent methyltransferases"/>
    <property type="match status" value="1"/>
</dbReference>
<dbReference type="GO" id="GO:0032259">
    <property type="term" value="P:methylation"/>
    <property type="evidence" value="ECO:0007669"/>
    <property type="project" value="UniProtKB-KW"/>
</dbReference>
<name>A0A135HT60_9HYPH</name>
<evidence type="ECO:0000256" key="4">
    <source>
        <dbReference type="ARBA" id="ARBA00025707"/>
    </source>
</evidence>
<evidence type="ECO:0000259" key="5">
    <source>
        <dbReference type="Pfam" id="PF08241"/>
    </source>
</evidence>
<evidence type="ECO:0000313" key="6">
    <source>
        <dbReference type="EMBL" id="KXF76380.1"/>
    </source>
</evidence>
<evidence type="ECO:0000256" key="1">
    <source>
        <dbReference type="ARBA" id="ARBA00005189"/>
    </source>
</evidence>